<proteinExistence type="predicted"/>
<keyword evidence="1" id="KW-0067">ATP-binding</keyword>
<protein>
    <submittedName>
        <fullName evidence="1">ATP-binding protein</fullName>
    </submittedName>
</protein>
<dbReference type="EMBL" id="JAQOMS010000002">
    <property type="protein sequence ID" value="MDC2890358.1"/>
    <property type="molecule type" value="Genomic_DNA"/>
</dbReference>
<dbReference type="GO" id="GO:0005524">
    <property type="term" value="F:ATP binding"/>
    <property type="evidence" value="ECO:0007669"/>
    <property type="project" value="UniProtKB-KW"/>
</dbReference>
<dbReference type="RefSeq" id="WP_272182650.1">
    <property type="nucleotide sequence ID" value="NZ_JAQOMS010000002.1"/>
</dbReference>
<accession>A0ABT5FFM8</accession>
<evidence type="ECO:0000313" key="2">
    <source>
        <dbReference type="Proteomes" id="UP001528411"/>
    </source>
</evidence>
<dbReference type="Proteomes" id="UP001528411">
    <property type="component" value="Unassembled WGS sequence"/>
</dbReference>
<comment type="caution">
    <text evidence="1">The sequence shown here is derived from an EMBL/GenBank/DDBJ whole genome shotgun (WGS) entry which is preliminary data.</text>
</comment>
<sequence>MFELAWNGLDANATEVKVNIETNEMDGTEAVEVFDNGDGIDFHNIQDNFAKFNDSSKSDADQHGSHGRGRLAFFRISENATWFTKHNNENARIKVCASDIKDFDGVSIDESLQHSSLMQEPKGTIVTLSNCETNLPPHEVLLPKFTIEFGWYLALNNKKTLTLNNDPVPVPEHDLKEFNISVEDNDFGLKVIRWHSKPTSEKSHYYLLNKDSCVIT</sequence>
<dbReference type="Gene3D" id="3.30.565.10">
    <property type="entry name" value="Histidine kinase-like ATPase, C-terminal domain"/>
    <property type="match status" value="1"/>
</dbReference>
<dbReference type="SUPFAM" id="SSF55874">
    <property type="entry name" value="ATPase domain of HSP90 chaperone/DNA topoisomerase II/histidine kinase"/>
    <property type="match status" value="1"/>
</dbReference>
<keyword evidence="1" id="KW-0547">Nucleotide-binding</keyword>
<keyword evidence="2" id="KW-1185">Reference proteome</keyword>
<dbReference type="Pfam" id="PF13589">
    <property type="entry name" value="HATPase_c_3"/>
    <property type="match status" value="1"/>
</dbReference>
<evidence type="ECO:0000313" key="1">
    <source>
        <dbReference type="EMBL" id="MDC2890358.1"/>
    </source>
</evidence>
<name>A0ABT5FFM8_9GAMM</name>
<dbReference type="InterPro" id="IPR036890">
    <property type="entry name" value="HATPase_C_sf"/>
</dbReference>
<organism evidence="1 2">
    <name type="scientific">Psychrosphaera algicola</name>
    <dbReference type="NCBI Taxonomy" id="3023714"/>
    <lineage>
        <taxon>Bacteria</taxon>
        <taxon>Pseudomonadati</taxon>
        <taxon>Pseudomonadota</taxon>
        <taxon>Gammaproteobacteria</taxon>
        <taxon>Alteromonadales</taxon>
        <taxon>Pseudoalteromonadaceae</taxon>
        <taxon>Psychrosphaera</taxon>
    </lineage>
</organism>
<reference evidence="1 2" key="1">
    <citation type="submission" date="2023-01" db="EMBL/GenBank/DDBJ databases">
        <title>Psychrosphaera sp. nov., isolated from marine algae.</title>
        <authorList>
            <person name="Bayburt H."/>
            <person name="Choi B.J."/>
            <person name="Kim J.M."/>
            <person name="Choi D.G."/>
            <person name="Jeon C.O."/>
        </authorList>
    </citation>
    <scope>NUCLEOTIDE SEQUENCE [LARGE SCALE GENOMIC DNA]</scope>
    <source>
        <strain evidence="1 2">G1-22</strain>
    </source>
</reference>
<gene>
    <name evidence="1" type="ORF">PN838_18340</name>
</gene>